<keyword evidence="4 7" id="KW-0472">Membrane</keyword>
<dbReference type="GO" id="GO:0016020">
    <property type="term" value="C:membrane"/>
    <property type="evidence" value="ECO:0007669"/>
    <property type="project" value="UniProtKB-SubCell"/>
</dbReference>
<dbReference type="InterPro" id="IPR002123">
    <property type="entry name" value="Plipid/glycerol_acylTrfase"/>
</dbReference>
<feature type="transmembrane region" description="Helical" evidence="7">
    <location>
        <begin position="12"/>
        <end position="29"/>
    </location>
</feature>
<evidence type="ECO:0000313" key="10">
    <source>
        <dbReference type="Proteomes" id="UP000230779"/>
    </source>
</evidence>
<evidence type="ECO:0000256" key="1">
    <source>
        <dbReference type="ARBA" id="ARBA00004170"/>
    </source>
</evidence>
<protein>
    <recommendedName>
        <fullName evidence="8">Phospholipid/glycerol acyltransferase domain-containing protein</fullName>
    </recommendedName>
</protein>
<evidence type="ECO:0000256" key="6">
    <source>
        <dbReference type="ARBA" id="ARBA00047906"/>
    </source>
</evidence>
<dbReference type="PANTHER" id="PTHR12497">
    <property type="entry name" value="TAZ PROTEIN TAFAZZIN"/>
    <property type="match status" value="1"/>
</dbReference>
<dbReference type="SMART" id="SM00563">
    <property type="entry name" value="PlsC"/>
    <property type="match status" value="1"/>
</dbReference>
<dbReference type="GO" id="GO:0008374">
    <property type="term" value="F:O-acyltransferase activity"/>
    <property type="evidence" value="ECO:0007669"/>
    <property type="project" value="TreeGrafter"/>
</dbReference>
<dbReference type="CDD" id="cd07989">
    <property type="entry name" value="LPLAT_AGPAT-like"/>
    <property type="match status" value="1"/>
</dbReference>
<evidence type="ECO:0000313" key="9">
    <source>
        <dbReference type="EMBL" id="PIY96683.1"/>
    </source>
</evidence>
<accession>A0A2M7RIU6</accession>
<dbReference type="PANTHER" id="PTHR12497:SF0">
    <property type="entry name" value="TAFAZZIN"/>
    <property type="match status" value="1"/>
</dbReference>
<sequence>MTLPKRNGVVTYVLNLLVGTLGWFFFWVLNRTTVIGVNNINPNCIYLFVSNHRSLIDSFLETIAFCFPRILFHPSIAPYHTPDAQNYLKAKIFAGRSKFLAKLLTPLTTFLFIHLKCLPVSNGRKDLHALNMVKSILSRSSVHVFPEGTRSITGELGKPRDGIGKVIYDVQPEILPVFVDGIDRVLPRGAKFPRLGKRITVVFGEPFNCQEFKSQPDTRETWQVIAQHIMGKIAQLAPKTQT</sequence>
<comment type="subcellular location">
    <subcellularLocation>
        <location evidence="1">Membrane</location>
        <topology evidence="1">Peripheral membrane protein</topology>
    </subcellularLocation>
</comment>
<reference evidence="9 10" key="1">
    <citation type="submission" date="2017-09" db="EMBL/GenBank/DDBJ databases">
        <title>Depth-based differentiation of microbial function through sediment-hosted aquifers and enrichment of novel symbionts in the deep terrestrial subsurface.</title>
        <authorList>
            <person name="Probst A.J."/>
            <person name="Ladd B."/>
            <person name="Jarett J.K."/>
            <person name="Geller-Mcgrath D.E."/>
            <person name="Sieber C.M."/>
            <person name="Emerson J.B."/>
            <person name="Anantharaman K."/>
            <person name="Thomas B.C."/>
            <person name="Malmstrom R."/>
            <person name="Stieglmeier M."/>
            <person name="Klingl A."/>
            <person name="Woyke T."/>
            <person name="Ryan C.M."/>
            <person name="Banfield J.F."/>
        </authorList>
    </citation>
    <scope>NUCLEOTIDE SEQUENCE [LARGE SCALE GENOMIC DNA]</scope>
    <source>
        <strain evidence="9">CG_4_10_14_0_8_um_filter_42_10</strain>
    </source>
</reference>
<dbReference type="InterPro" id="IPR000872">
    <property type="entry name" value="Tafazzin"/>
</dbReference>
<comment type="caution">
    <text evidence="9">The sequence shown here is derived from an EMBL/GenBank/DDBJ whole genome shotgun (WGS) entry which is preliminary data.</text>
</comment>
<evidence type="ECO:0000256" key="3">
    <source>
        <dbReference type="ARBA" id="ARBA00023098"/>
    </source>
</evidence>
<keyword evidence="2" id="KW-0808">Transferase</keyword>
<dbReference type="Pfam" id="PF01553">
    <property type="entry name" value="Acyltransferase"/>
    <property type="match status" value="1"/>
</dbReference>
<comment type="catalytic activity">
    <reaction evidence="6">
        <text>1'-[1,2-diacyl-sn-glycero-3-phospho],3'-[1-acyl-sn-glycero-3-phospho]-glycerol + a 1,2-diacyl-sn-glycero-3-phosphocholine = a cardiolipin + a 1-acyl-sn-glycero-3-phosphocholine</text>
        <dbReference type="Rhea" id="RHEA:33731"/>
        <dbReference type="ChEBI" id="CHEBI:57643"/>
        <dbReference type="ChEBI" id="CHEBI:58168"/>
        <dbReference type="ChEBI" id="CHEBI:62237"/>
        <dbReference type="ChEBI" id="CHEBI:64743"/>
    </reaction>
    <physiologicalReaction direction="left-to-right" evidence="6">
        <dbReference type="Rhea" id="RHEA:33732"/>
    </physiologicalReaction>
    <physiologicalReaction direction="right-to-left" evidence="6">
        <dbReference type="Rhea" id="RHEA:33733"/>
    </physiologicalReaction>
</comment>
<name>A0A2M7RIU6_9BACT</name>
<proteinExistence type="predicted"/>
<dbReference type="GO" id="GO:0006644">
    <property type="term" value="P:phospholipid metabolic process"/>
    <property type="evidence" value="ECO:0007669"/>
    <property type="project" value="InterPro"/>
</dbReference>
<gene>
    <name evidence="9" type="ORF">COY66_03500</name>
</gene>
<organism evidence="9 10">
    <name type="scientific">Candidatus Kerfeldbacteria bacterium CG_4_10_14_0_8_um_filter_42_10</name>
    <dbReference type="NCBI Taxonomy" id="2014248"/>
    <lineage>
        <taxon>Bacteria</taxon>
        <taxon>Candidatus Kerfeldiibacteriota</taxon>
    </lineage>
</organism>
<keyword evidence="7" id="KW-1133">Transmembrane helix</keyword>
<evidence type="ECO:0000256" key="4">
    <source>
        <dbReference type="ARBA" id="ARBA00023136"/>
    </source>
</evidence>
<dbReference type="SUPFAM" id="SSF69593">
    <property type="entry name" value="Glycerol-3-phosphate (1)-acyltransferase"/>
    <property type="match status" value="2"/>
</dbReference>
<dbReference type="Proteomes" id="UP000230779">
    <property type="component" value="Unassembled WGS sequence"/>
</dbReference>
<dbReference type="AlphaFoldDB" id="A0A2M7RIU6"/>
<evidence type="ECO:0000256" key="5">
    <source>
        <dbReference type="ARBA" id="ARBA00023315"/>
    </source>
</evidence>
<dbReference type="PRINTS" id="PR00979">
    <property type="entry name" value="TAFAZZIN"/>
</dbReference>
<dbReference type="EMBL" id="PFMD01000038">
    <property type="protein sequence ID" value="PIY96683.1"/>
    <property type="molecule type" value="Genomic_DNA"/>
</dbReference>
<evidence type="ECO:0000256" key="7">
    <source>
        <dbReference type="SAM" id="Phobius"/>
    </source>
</evidence>
<keyword evidence="7" id="KW-0812">Transmembrane</keyword>
<evidence type="ECO:0000259" key="8">
    <source>
        <dbReference type="SMART" id="SM00563"/>
    </source>
</evidence>
<feature type="domain" description="Phospholipid/glycerol acyltransferase" evidence="8">
    <location>
        <begin position="46"/>
        <end position="182"/>
    </location>
</feature>
<keyword evidence="3" id="KW-0443">Lipid metabolism</keyword>
<evidence type="ECO:0000256" key="2">
    <source>
        <dbReference type="ARBA" id="ARBA00022679"/>
    </source>
</evidence>
<keyword evidence="5" id="KW-0012">Acyltransferase</keyword>